<dbReference type="EMBL" id="JAAPAO010000021">
    <property type="protein sequence ID" value="KAF4677062.1"/>
    <property type="molecule type" value="Genomic_DNA"/>
</dbReference>
<gene>
    <name evidence="1" type="ORF">FOL47_003513</name>
</gene>
<evidence type="ECO:0000313" key="2">
    <source>
        <dbReference type="Proteomes" id="UP000591131"/>
    </source>
</evidence>
<accession>A0A7J6MZK7</accession>
<dbReference type="PANTHER" id="PTHR35179">
    <property type="entry name" value="PROTEIN CBG02620"/>
    <property type="match status" value="1"/>
</dbReference>
<sequence>VIAAPLPTPASMGFPGVEETFKILVDIPEGDRPIVFTAYRTGPERTSLGVGVAFEEYVTKAPVGTESFEEYHRLLLLTIGDLKIVVRTEVDAVASDPQNGPLPTDWKLCKKSEKMHYKAYGKFNANETVVEMKSKSAFFPDFPWRSTFYQMLLGKVDKLVLGWHKKGSFEPPKEYTFSEVRKRVDDDVDKRLRQLGALLRRLLEVGKQEDIPKALELSWDGGRADLVVQARKVENSGTAETRRFVESFIE</sequence>
<evidence type="ECO:0000313" key="1">
    <source>
        <dbReference type="EMBL" id="KAF4677062.1"/>
    </source>
</evidence>
<dbReference type="AlphaFoldDB" id="A0A7J6MZK7"/>
<dbReference type="Proteomes" id="UP000591131">
    <property type="component" value="Unassembled WGS sequence"/>
</dbReference>
<organism evidence="1 2">
    <name type="scientific">Perkinsus chesapeaki</name>
    <name type="common">Clam parasite</name>
    <name type="synonym">Perkinsus andrewsi</name>
    <dbReference type="NCBI Taxonomy" id="330153"/>
    <lineage>
        <taxon>Eukaryota</taxon>
        <taxon>Sar</taxon>
        <taxon>Alveolata</taxon>
        <taxon>Perkinsozoa</taxon>
        <taxon>Perkinsea</taxon>
        <taxon>Perkinsida</taxon>
        <taxon>Perkinsidae</taxon>
        <taxon>Perkinsus</taxon>
    </lineage>
</organism>
<dbReference type="OrthoDB" id="420564at2759"/>
<reference evidence="1 2" key="1">
    <citation type="submission" date="2020-04" db="EMBL/GenBank/DDBJ databases">
        <title>Perkinsus chesapeaki whole genome sequence.</title>
        <authorList>
            <person name="Bogema D.R."/>
        </authorList>
    </citation>
    <scope>NUCLEOTIDE SEQUENCE [LARGE SCALE GENOMIC DNA]</scope>
    <source>
        <strain evidence="1">ATCC PRA-425</strain>
    </source>
</reference>
<keyword evidence="2" id="KW-1185">Reference proteome</keyword>
<comment type="caution">
    <text evidence="1">The sequence shown here is derived from an EMBL/GenBank/DDBJ whole genome shotgun (WGS) entry which is preliminary data.</text>
</comment>
<feature type="non-terminal residue" evidence="1">
    <location>
        <position position="1"/>
    </location>
</feature>
<dbReference type="PANTHER" id="PTHR35179:SF2">
    <property type="entry name" value="START DOMAIN-CONTAINING PROTEIN"/>
    <property type="match status" value="1"/>
</dbReference>
<name>A0A7J6MZK7_PERCH</name>
<protein>
    <submittedName>
        <fullName evidence="1">Uncharacterized protein</fullName>
    </submittedName>
</protein>
<proteinExistence type="predicted"/>